<dbReference type="SUPFAM" id="SSF55931">
    <property type="entry name" value="Glutamine synthetase/guanido kinase"/>
    <property type="match status" value="1"/>
</dbReference>
<keyword evidence="12" id="KW-1185">Reference proteome</keyword>
<dbReference type="GO" id="GO:0005524">
    <property type="term" value="F:ATP binding"/>
    <property type="evidence" value="ECO:0007669"/>
    <property type="project" value="UniProtKB-UniRule"/>
</dbReference>
<dbReference type="Gene3D" id="3.30.590.10">
    <property type="entry name" value="Glutamine synthetase/guanido kinase, catalytic domain"/>
    <property type="match status" value="1"/>
</dbReference>
<evidence type="ECO:0000256" key="7">
    <source>
        <dbReference type="PROSITE-ProRule" id="PRU00843"/>
    </source>
</evidence>
<feature type="domain" description="Phosphagen kinase C-terminal" evidence="10">
    <location>
        <begin position="118"/>
        <end position="373"/>
    </location>
</feature>
<dbReference type="Gene3D" id="1.10.135.10">
    <property type="entry name" value="ATP:guanido phosphotransferase, N-terminal domain"/>
    <property type="match status" value="1"/>
</dbReference>
<dbReference type="InterPro" id="IPR036802">
    <property type="entry name" value="ATP-guanido_PTrfase_N_sf"/>
</dbReference>
<sequence>MAPTGEELEKQAAALRESNPGNRAAKYFDQAYYDGLSDEDKETFYKCIKTGFDNADSGMGCYAMTPTDYTTFAPFFAKAIGDYHKGDPACAEKHENDWDISGVGEGGVLDLQKLGLAEELSMRVRVGRNLASFPLPGAMTKEDRIKFEVTMTGSFDALKEKFGGTVYSYSPDLGEGVEHPNKIDEEKYNELVAAHVMFKDMAADTYLASAGIANDWPYGRGCWQSEDKKKIVWFGEEDQLRIMVMKKGFLLNEVFNELKELLDAVESIEGVDFAKDDTYGYVTSCPTNLGTGMRASVHVKIPNLTSDGTDAKAKEIAGPLGLSVRGTGGEHTPIGADGTVDISPSARLFIKESAIVQALYDGLKLLLDAEKAAAPAEA</sequence>
<dbReference type="AlphaFoldDB" id="A0A8J2WWC0"/>
<reference evidence="11" key="1">
    <citation type="submission" date="2021-11" db="EMBL/GenBank/DDBJ databases">
        <authorList>
            <consortium name="Genoscope - CEA"/>
            <person name="William W."/>
        </authorList>
    </citation>
    <scope>NUCLEOTIDE SEQUENCE</scope>
</reference>
<dbReference type="PANTHER" id="PTHR11547">
    <property type="entry name" value="ARGININE OR CREATINE KINASE"/>
    <property type="match status" value="1"/>
</dbReference>
<dbReference type="PANTHER" id="PTHR11547:SF64">
    <property type="entry name" value="CHROMOSOME UNDETERMINED SCAFFOLD_51, WHOLE GENOME SHOTGUN SEQUENCE"/>
    <property type="match status" value="1"/>
</dbReference>
<dbReference type="OrthoDB" id="430219at2759"/>
<keyword evidence="4 7" id="KW-0418">Kinase</keyword>
<dbReference type="Pfam" id="PF02807">
    <property type="entry name" value="ATP-gua_PtransN"/>
    <property type="match status" value="1"/>
</dbReference>
<evidence type="ECO:0000259" key="10">
    <source>
        <dbReference type="PROSITE" id="PS51510"/>
    </source>
</evidence>
<dbReference type="PROSITE" id="PS51510">
    <property type="entry name" value="PHOSPHAGEN_KINASE_C"/>
    <property type="match status" value="1"/>
</dbReference>
<feature type="binding site" evidence="7">
    <location>
        <position position="195"/>
    </location>
    <ligand>
        <name>ATP</name>
        <dbReference type="ChEBI" id="CHEBI:30616"/>
    </ligand>
</feature>
<dbReference type="InterPro" id="IPR014746">
    <property type="entry name" value="Gln_synth/guanido_kin_cat_dom"/>
</dbReference>
<dbReference type="CDD" id="cd07931">
    <property type="entry name" value="eukaryotic_phosphagen_kinases"/>
    <property type="match status" value="1"/>
</dbReference>
<proteinExistence type="inferred from homology"/>
<keyword evidence="5 7" id="KW-0067">ATP-binding</keyword>
<feature type="binding site" evidence="7">
    <location>
        <begin position="325"/>
        <end position="330"/>
    </location>
    <ligand>
        <name>ATP</name>
        <dbReference type="ChEBI" id="CHEBI:30616"/>
    </ligand>
</feature>
<dbReference type="Pfam" id="PF00217">
    <property type="entry name" value="ATP-gua_Ptrans"/>
    <property type="match status" value="1"/>
</dbReference>
<dbReference type="Proteomes" id="UP000789595">
    <property type="component" value="Unassembled WGS sequence"/>
</dbReference>
<dbReference type="PROSITE" id="PS00112">
    <property type="entry name" value="PHOSPHAGEN_KINASE"/>
    <property type="match status" value="1"/>
</dbReference>
<gene>
    <name evidence="11" type="ORF">PECAL_2P14580</name>
</gene>
<evidence type="ECO:0000259" key="9">
    <source>
        <dbReference type="PROSITE" id="PS51509"/>
    </source>
</evidence>
<dbReference type="EMBL" id="CAKKNE010000002">
    <property type="protein sequence ID" value="CAH0368395.1"/>
    <property type="molecule type" value="Genomic_DNA"/>
</dbReference>
<evidence type="ECO:0000313" key="11">
    <source>
        <dbReference type="EMBL" id="CAH0368395.1"/>
    </source>
</evidence>
<comment type="caution">
    <text evidence="11">The sequence shown here is derived from an EMBL/GenBank/DDBJ whole genome shotgun (WGS) entry which is preliminary data.</text>
</comment>
<keyword evidence="3 7" id="KW-0547">Nucleotide-binding</keyword>
<dbReference type="SUPFAM" id="SSF48034">
    <property type="entry name" value="Guanido kinase N-terminal domain"/>
    <property type="match status" value="1"/>
</dbReference>
<feature type="domain" description="Phosphagen kinase N-terminal" evidence="9">
    <location>
        <begin position="4"/>
        <end position="85"/>
    </location>
</feature>
<evidence type="ECO:0000256" key="4">
    <source>
        <dbReference type="ARBA" id="ARBA00022777"/>
    </source>
</evidence>
<dbReference type="InterPro" id="IPR000749">
    <property type="entry name" value="ATP-guanido_PTrfase"/>
</dbReference>
<evidence type="ECO:0000256" key="1">
    <source>
        <dbReference type="ARBA" id="ARBA00006798"/>
    </source>
</evidence>
<dbReference type="InterPro" id="IPR022414">
    <property type="entry name" value="ATP-guanido_PTrfase_cat"/>
</dbReference>
<dbReference type="GO" id="GO:0004111">
    <property type="term" value="F:creatine kinase activity"/>
    <property type="evidence" value="ECO:0007669"/>
    <property type="project" value="InterPro"/>
</dbReference>
<comment type="similarity">
    <text evidence="1 6 8">Belongs to the ATP:guanido phosphotransferase family.</text>
</comment>
<evidence type="ECO:0000313" key="12">
    <source>
        <dbReference type="Proteomes" id="UP000789595"/>
    </source>
</evidence>
<dbReference type="GO" id="GO:0005615">
    <property type="term" value="C:extracellular space"/>
    <property type="evidence" value="ECO:0007669"/>
    <property type="project" value="TreeGrafter"/>
</dbReference>
<evidence type="ECO:0000256" key="3">
    <source>
        <dbReference type="ARBA" id="ARBA00022741"/>
    </source>
</evidence>
<evidence type="ECO:0000256" key="6">
    <source>
        <dbReference type="PROSITE-ProRule" id="PRU00842"/>
    </source>
</evidence>
<organism evidence="11 12">
    <name type="scientific">Pelagomonas calceolata</name>
    <dbReference type="NCBI Taxonomy" id="35677"/>
    <lineage>
        <taxon>Eukaryota</taxon>
        <taxon>Sar</taxon>
        <taxon>Stramenopiles</taxon>
        <taxon>Ochrophyta</taxon>
        <taxon>Pelagophyceae</taxon>
        <taxon>Pelagomonadales</taxon>
        <taxon>Pelagomonadaceae</taxon>
        <taxon>Pelagomonas</taxon>
    </lineage>
</organism>
<feature type="binding site" evidence="7">
    <location>
        <position position="241"/>
    </location>
    <ligand>
        <name>ATP</name>
        <dbReference type="ChEBI" id="CHEBI:30616"/>
    </ligand>
</feature>
<feature type="binding site" evidence="7">
    <location>
        <begin position="294"/>
        <end position="298"/>
    </location>
    <ligand>
        <name>ATP</name>
        <dbReference type="ChEBI" id="CHEBI:30616"/>
    </ligand>
</feature>
<evidence type="ECO:0008006" key="13">
    <source>
        <dbReference type="Google" id="ProtNLM"/>
    </source>
</evidence>
<evidence type="ECO:0000256" key="2">
    <source>
        <dbReference type="ARBA" id="ARBA00022679"/>
    </source>
</evidence>
<evidence type="ECO:0000256" key="5">
    <source>
        <dbReference type="ARBA" id="ARBA00022840"/>
    </source>
</evidence>
<feature type="binding site" evidence="7">
    <location>
        <begin position="121"/>
        <end position="125"/>
    </location>
    <ligand>
        <name>ATP</name>
        <dbReference type="ChEBI" id="CHEBI:30616"/>
    </ligand>
</feature>
<dbReference type="PROSITE" id="PS51509">
    <property type="entry name" value="PHOSPHAGEN_KINASE_N"/>
    <property type="match status" value="1"/>
</dbReference>
<name>A0A8J2WWC0_9STRA</name>
<accession>A0A8J2WWC0</accession>
<dbReference type="InterPro" id="IPR022413">
    <property type="entry name" value="ATP-guanido_PTrfase_N"/>
</dbReference>
<keyword evidence="2 7" id="KW-0808">Transferase</keyword>
<evidence type="ECO:0000256" key="8">
    <source>
        <dbReference type="RuleBase" id="RU000505"/>
    </source>
</evidence>
<dbReference type="InterPro" id="IPR022415">
    <property type="entry name" value="ATP-guanido_PTrfase_AS"/>
</dbReference>
<protein>
    <recommendedName>
        <fullName evidence="13">Arginine kinase</fullName>
    </recommendedName>
</protein>
<dbReference type="GO" id="GO:0046314">
    <property type="term" value="P:phosphocreatine biosynthetic process"/>
    <property type="evidence" value="ECO:0007669"/>
    <property type="project" value="InterPro"/>
</dbReference>